<feature type="compositionally biased region" description="Low complexity" evidence="1">
    <location>
        <begin position="122"/>
        <end position="143"/>
    </location>
</feature>
<feature type="region of interest" description="Disordered" evidence="1">
    <location>
        <begin position="258"/>
        <end position="390"/>
    </location>
</feature>
<feature type="compositionally biased region" description="Polar residues" evidence="1">
    <location>
        <begin position="311"/>
        <end position="357"/>
    </location>
</feature>
<feature type="region of interest" description="Disordered" evidence="1">
    <location>
        <begin position="122"/>
        <end position="210"/>
    </location>
</feature>
<feature type="region of interest" description="Disordered" evidence="1">
    <location>
        <begin position="222"/>
        <end position="241"/>
    </location>
</feature>
<proteinExistence type="predicted"/>
<dbReference type="EMBL" id="OU015568">
    <property type="protein sequence ID" value="CAG5086077.1"/>
    <property type="molecule type" value="Genomic_DNA"/>
</dbReference>
<evidence type="ECO:0000256" key="1">
    <source>
        <dbReference type="SAM" id="MobiDB-lite"/>
    </source>
</evidence>
<evidence type="ECO:0000313" key="2">
    <source>
        <dbReference type="EMBL" id="CAG5086077.1"/>
    </source>
</evidence>
<dbReference type="Proteomes" id="UP001158576">
    <property type="component" value="Chromosome PAR"/>
</dbReference>
<feature type="compositionally biased region" description="Polar residues" evidence="1">
    <location>
        <begin position="146"/>
        <end position="169"/>
    </location>
</feature>
<evidence type="ECO:0000313" key="3">
    <source>
        <dbReference type="Proteomes" id="UP001158576"/>
    </source>
</evidence>
<keyword evidence="3" id="KW-1185">Reference proteome</keyword>
<name>A0ABN7RXB7_OIKDI</name>
<organism evidence="2 3">
    <name type="scientific">Oikopleura dioica</name>
    <name type="common">Tunicate</name>
    <dbReference type="NCBI Taxonomy" id="34765"/>
    <lineage>
        <taxon>Eukaryota</taxon>
        <taxon>Metazoa</taxon>
        <taxon>Chordata</taxon>
        <taxon>Tunicata</taxon>
        <taxon>Appendicularia</taxon>
        <taxon>Copelata</taxon>
        <taxon>Oikopleuridae</taxon>
        <taxon>Oikopleura</taxon>
    </lineage>
</organism>
<sequence>MEDCRGKATITKQQHFERSDGKTVLVSVPSRWQIKEDPQRVSHLQRELNPESAIAVVKATYEVVFSASKNMDEHAHEFCGKFKFSISSSDFKQRHPSLSRRQGSRLGNDVSTVASLLSGDFSSSLSKTGSISRSKSSLISMDSKGPSRQTSDISIRSENSQSHCSTSTHRPVIKQPLHPQRQQQARYEHASSSERLAQGRRHWPKPIRPMQFRSDSFQSHLNESSRLGDTHKTQLSPIGDCYRDNELGGEFGSVSSNYSKPNSWPRLPHGQAPHLPPTGDPEVDRYARRLHINKQPVKPPPPPGMEGSESYYDSSNNLEWSTPTTSSGWNDSTKMETWNPQAHENTMLESPSSNDLSSVGGLRMPDHGSTGHLSSNSFHRRTSSWNEHWN</sequence>
<gene>
    <name evidence="2" type="ORF">OKIOD_LOCUS2661</name>
</gene>
<reference evidence="2 3" key="1">
    <citation type="submission" date="2021-04" db="EMBL/GenBank/DDBJ databases">
        <authorList>
            <person name="Bliznina A."/>
        </authorList>
    </citation>
    <scope>NUCLEOTIDE SEQUENCE [LARGE SCALE GENOMIC DNA]</scope>
</reference>
<protein>
    <submittedName>
        <fullName evidence="2">Oidioi.mRNA.OKI2018_I69.PAR.g11103.t1.cds</fullName>
    </submittedName>
</protein>
<feature type="compositionally biased region" description="Polar residues" evidence="1">
    <location>
        <begin position="371"/>
        <end position="390"/>
    </location>
</feature>
<accession>A0ABN7RXB7</accession>